<dbReference type="STRING" id="10228.B3RT59"/>
<dbReference type="GeneID" id="6752377"/>
<dbReference type="CTD" id="6752377"/>
<evidence type="ECO:0000256" key="5">
    <source>
        <dbReference type="SAM" id="MobiDB-lite"/>
    </source>
</evidence>
<sequence>MSTSVFSRLTSAAFSDADKDQFQKADIRTDEEQQVKLDDTMQLLIAAGYFRARIKGLSPFDKTVGGMTWCITSSNFDIDVDLLYQENSTIGQKIALTEKIVAVLPKMKCPYRIEPHQIQGLDFIHIYPVVQWLVKQALETRQETGNVTRKISELNFAKSYRAPEDDQYADKKEGISKGLKTVMDNYRPNRRFRRSDSKAVAQLDEPTRIQSTLLEYGMKFGAAPKSKSEDETEQSEVAKKASAVSSAVKAAAGKEVNDDEEEVVDEKEISRIMNDMSAAAGAEATVSSSLVGSIVGLQSEEIQNISSEYAGKQIDIGRDEKSGQVRGLESHKRIVENLSKQIASEEQNFSVVSQKHNQLETQLAEKQQSLAEYQTKKEKYVSEIEEFNEIEKSGENASLLVTLQDLVLQNETLKKQEQQFKSFCKDEIIRLQEMINNLKDEEEDNLSLDKEKSHLVEKQYTADKEKFNKIKLFLAGRNREIASVQRKIDEVPTRAELTQYQKRFVELYNQVATTLTETKQYFTLYNTLDDTKLYLSKEVSLLNSIHDNFQQAMASAANKEQFLKQLEQIVSGITQNRTKAEKKRANEKMRRDELTDRYLDLVDKQRLYIKTVKAFTEECKKNEILTAKLERR</sequence>
<organism evidence="8 9">
    <name type="scientific">Trichoplax adhaerens</name>
    <name type="common">Trichoplax reptans</name>
    <dbReference type="NCBI Taxonomy" id="10228"/>
    <lineage>
        <taxon>Eukaryota</taxon>
        <taxon>Metazoa</taxon>
        <taxon>Placozoa</taxon>
        <taxon>Uniplacotomia</taxon>
        <taxon>Trichoplacea</taxon>
        <taxon>Trichoplacidae</taxon>
        <taxon>Trichoplax</taxon>
    </lineage>
</organism>
<evidence type="ECO:0000256" key="3">
    <source>
        <dbReference type="ARBA" id="ARBA00023054"/>
    </source>
</evidence>
<evidence type="ECO:0000259" key="6">
    <source>
        <dbReference type="Pfam" id="PF09762"/>
    </source>
</evidence>
<proteinExistence type="inferred from homology"/>
<dbReference type="InParanoid" id="B3RT59"/>
<reference evidence="8 9" key="1">
    <citation type="journal article" date="2008" name="Nature">
        <title>The Trichoplax genome and the nature of placozoans.</title>
        <authorList>
            <person name="Srivastava M."/>
            <person name="Begovic E."/>
            <person name="Chapman J."/>
            <person name="Putnam N.H."/>
            <person name="Hellsten U."/>
            <person name="Kawashima T."/>
            <person name="Kuo A."/>
            <person name="Mitros T."/>
            <person name="Salamov A."/>
            <person name="Carpenter M.L."/>
            <person name="Signorovitch A.Y."/>
            <person name="Moreno M.A."/>
            <person name="Kamm K."/>
            <person name="Grimwood J."/>
            <person name="Schmutz J."/>
            <person name="Shapiro H."/>
            <person name="Grigoriev I.V."/>
            <person name="Buss L.W."/>
            <person name="Schierwater B."/>
            <person name="Dellaporta S.L."/>
            <person name="Rokhsar D.S."/>
        </authorList>
    </citation>
    <scope>NUCLEOTIDE SEQUENCE [LARGE SCALE GENOMIC DNA]</scope>
    <source>
        <strain evidence="8 9">Grell-BS-1999</strain>
    </source>
</reference>
<accession>B3RT59</accession>
<dbReference type="HOGENOM" id="CLU_016588_0_0_1"/>
<evidence type="ECO:0000313" key="9">
    <source>
        <dbReference type="Proteomes" id="UP000009022"/>
    </source>
</evidence>
<keyword evidence="3 4" id="KW-0175">Coiled coil</keyword>
<gene>
    <name evidence="8" type="ORF">TRIADDRAFT_63788</name>
</gene>
<evidence type="ECO:0000259" key="7">
    <source>
        <dbReference type="Pfam" id="PF21673"/>
    </source>
</evidence>
<dbReference type="Proteomes" id="UP000009022">
    <property type="component" value="Unassembled WGS sequence"/>
</dbReference>
<name>B3RT59_TRIAD</name>
<dbReference type="Pfam" id="PF09762">
    <property type="entry name" value="CCDC93_CC"/>
    <property type="match status" value="1"/>
</dbReference>
<dbReference type="RefSeq" id="XP_002110635.1">
    <property type="nucleotide sequence ID" value="XM_002110599.1"/>
</dbReference>
<dbReference type="PANTHER" id="PTHR16441:SF0">
    <property type="entry name" value="COILED-COIL DOMAIN-CONTAINING PROTEIN 93"/>
    <property type="match status" value="1"/>
</dbReference>
<comment type="similarity">
    <text evidence="1">Belongs to the CCDC93 family.</text>
</comment>
<evidence type="ECO:0000313" key="8">
    <source>
        <dbReference type="EMBL" id="EDV26639.1"/>
    </source>
</evidence>
<dbReference type="InterPro" id="IPR048747">
    <property type="entry name" value="CCDC93_N"/>
</dbReference>
<dbReference type="EMBL" id="DS985243">
    <property type="protein sequence ID" value="EDV26639.1"/>
    <property type="molecule type" value="Genomic_DNA"/>
</dbReference>
<feature type="domain" description="CCDC93 coiled-coil" evidence="6">
    <location>
        <begin position="184"/>
        <end position="628"/>
    </location>
</feature>
<dbReference type="Pfam" id="PF21673">
    <property type="entry name" value="CCDC93_N"/>
    <property type="match status" value="1"/>
</dbReference>
<dbReference type="GO" id="GO:0006893">
    <property type="term" value="P:Golgi to plasma membrane transport"/>
    <property type="evidence" value="ECO:0000318"/>
    <property type="project" value="GO_Central"/>
</dbReference>
<dbReference type="FunCoup" id="B3RT59">
    <property type="interactions" value="1744"/>
</dbReference>
<feature type="domain" description="CCDC93 N-terminal" evidence="7">
    <location>
        <begin position="31"/>
        <end position="138"/>
    </location>
</feature>
<evidence type="ECO:0000256" key="1">
    <source>
        <dbReference type="ARBA" id="ARBA00007219"/>
    </source>
</evidence>
<dbReference type="OMA" id="YERQEAP"/>
<dbReference type="InterPro" id="IPR019159">
    <property type="entry name" value="CCDC93_CC"/>
</dbReference>
<dbReference type="PhylomeDB" id="B3RT59"/>
<dbReference type="eggNOG" id="KOG2701">
    <property type="taxonomic scope" value="Eukaryota"/>
</dbReference>
<evidence type="ECO:0000256" key="4">
    <source>
        <dbReference type="SAM" id="Coils"/>
    </source>
</evidence>
<dbReference type="OrthoDB" id="16092at2759"/>
<protein>
    <recommendedName>
        <fullName evidence="2">Coiled-coil domain-containing protein 93</fullName>
    </recommendedName>
</protein>
<dbReference type="InterPro" id="IPR039116">
    <property type="entry name" value="CCDC93"/>
</dbReference>
<evidence type="ECO:0000256" key="2">
    <source>
        <dbReference type="ARBA" id="ARBA00016765"/>
    </source>
</evidence>
<feature type="region of interest" description="Disordered" evidence="5">
    <location>
        <begin position="222"/>
        <end position="243"/>
    </location>
</feature>
<dbReference type="AlphaFoldDB" id="B3RT59"/>
<keyword evidence="9" id="KW-1185">Reference proteome</keyword>
<feature type="coiled-coil region" evidence="4">
    <location>
        <begin position="328"/>
        <end position="390"/>
    </location>
</feature>
<feature type="coiled-coil region" evidence="4">
    <location>
        <begin position="421"/>
        <end position="451"/>
    </location>
</feature>
<dbReference type="PANTHER" id="PTHR16441">
    <property type="entry name" value="FIDIPIDINE"/>
    <property type="match status" value="1"/>
</dbReference>
<feature type="coiled-coil region" evidence="4">
    <location>
        <begin position="563"/>
        <end position="597"/>
    </location>
</feature>
<dbReference type="KEGG" id="tad:TRIADDRAFT_63788"/>